<reference evidence="1 2" key="1">
    <citation type="submission" date="2012-05" db="EMBL/GenBank/DDBJ databases">
        <authorList>
            <person name="Weinstock G."/>
            <person name="Sodergren E."/>
            <person name="Lobos E.A."/>
            <person name="Fulton L."/>
            <person name="Fulton R."/>
            <person name="Courtney L."/>
            <person name="Fronick C."/>
            <person name="O'Laughlin M."/>
            <person name="Godfrey J."/>
            <person name="Wilson R.M."/>
            <person name="Miner T."/>
            <person name="Farmer C."/>
            <person name="Delehaunty K."/>
            <person name="Cordes M."/>
            <person name="Minx P."/>
            <person name="Tomlinson C."/>
            <person name="Chen J."/>
            <person name="Wollam A."/>
            <person name="Pepin K.H."/>
            <person name="Bhonagiri V."/>
            <person name="Zhang X."/>
            <person name="Suruliraj S."/>
            <person name="Warren W."/>
            <person name="Mitreva M."/>
            <person name="Mardis E.R."/>
            <person name="Wilson R.K."/>
        </authorList>
    </citation>
    <scope>NUCLEOTIDE SEQUENCE [LARGE SCALE GENOMIC DNA]</scope>
    <source>
        <strain evidence="1 2">F0055</strain>
    </source>
</reference>
<accession>L1N7I2</accession>
<dbReference type="STRING" id="1127699.HMPREF9151_01806"/>
<dbReference type="SUPFAM" id="SSF56925">
    <property type="entry name" value="OMPA-like"/>
    <property type="match status" value="1"/>
</dbReference>
<name>L1N7I2_9BACT</name>
<evidence type="ECO:0000313" key="2">
    <source>
        <dbReference type="Proteomes" id="UP000010433"/>
    </source>
</evidence>
<dbReference type="EMBL" id="AMEP01000104">
    <property type="protein sequence ID" value="EKX99219.1"/>
    <property type="molecule type" value="Genomic_DNA"/>
</dbReference>
<comment type="caution">
    <text evidence="1">The sequence shown here is derived from an EMBL/GenBank/DDBJ whole genome shotgun (WGS) entry which is preliminary data.</text>
</comment>
<protein>
    <submittedName>
        <fullName evidence="1">Uncharacterized protein</fullName>
    </submittedName>
</protein>
<proteinExistence type="predicted"/>
<dbReference type="AlphaFoldDB" id="L1N7I2"/>
<dbReference type="Proteomes" id="UP000010433">
    <property type="component" value="Unassembled WGS sequence"/>
</dbReference>
<evidence type="ECO:0000313" key="1">
    <source>
        <dbReference type="EMBL" id="EKX99219.1"/>
    </source>
</evidence>
<gene>
    <name evidence="1" type="ORF">HMPREF9151_01806</name>
</gene>
<dbReference type="InterPro" id="IPR011250">
    <property type="entry name" value="OMP/PagP_B-barrel"/>
</dbReference>
<feature type="non-terminal residue" evidence="1">
    <location>
        <position position="818"/>
    </location>
</feature>
<keyword evidence="2" id="KW-1185">Reference proteome</keyword>
<sequence>MLIYSYNFKLDKMRKSFFVVLTVMVLPSISKAKVLSMPSNNNVYINTPAVVLQQDTLVKDLEDLEEIMPDDTADSGDTVSYAIPKPKGYNGLRFVLDRRHRYEGDKFVSNSFWKHTYLHFGGGATSYLPNRDFSYTPFANLHLGFGKEFSPMSSIRLSLEGNLGFTKGSQNISSLTTYHSLGANVDYLFNFTNYLMGYRPERPLNVLGVIGAGVQNAKLAATEYGDISNYALTSALGYAARFGLQFRVSTSPHASFAIEPFVKLGTRKLDLADGTKFNSMDFGYGANLSYIWYFWPELSKEKDGGDFMKRFEESERFFHEQYAKKHWRRPMFFDYSIGPAYYNKANLSMWNSAGWTANAYWGWWLSSAIGLRAGVHIVNSDWTDNSQTPSPGLRTKSLLGARGVTLDFLFNPFGFKRNYNWDSSLGMNLLAGYEYGGMKVVSPEHGDYLQGNYVGYRLGSQLWMKLTNDLRLNVEPIYSFLEFYQAPNDRKQFDELALKLGLTLLFRDKPSREKFNLDSINVKERYAQHRGFFLGAGLGWNTTVHTWRYANGGSPLLKNGVIFGGYNLNPYHGVRLSGEYLTDHITKESLLGGAVEKEPINNTMLSLDYQFNLFNAIAGYNPYRRWSAYVYGGPTLAMGDGKTDLGFNFGGMLTYNLTRNLALFYNHTVYRLPEDRYTNWQIYKKEGVFYNSLNVGMMYNVNKTFRQTMLDIREMLTCDYSRQPLTFEYSIGPSWYDKVQNSLGSSLGYTANANVGWWLNSAIGFRGGVHISNADWAHDPTGARKNQLGFFAGTLDLMFNPLGVTKKYNWNQPAGFNL</sequence>
<organism evidence="1 2">
    <name type="scientific">Hoylesella saccharolytica F0055</name>
    <dbReference type="NCBI Taxonomy" id="1127699"/>
    <lineage>
        <taxon>Bacteria</taxon>
        <taxon>Pseudomonadati</taxon>
        <taxon>Bacteroidota</taxon>
        <taxon>Bacteroidia</taxon>
        <taxon>Bacteroidales</taxon>
        <taxon>Prevotellaceae</taxon>
        <taxon>Hoylesella</taxon>
    </lineage>
</organism>
<dbReference type="HOGENOM" id="CLU_332509_0_0_10"/>